<dbReference type="Pfam" id="PF11716">
    <property type="entry name" value="MDMPI_N"/>
    <property type="match status" value="1"/>
</dbReference>
<sequence length="283" mass="31196">MTLLDYDRYCAQILDETAALRAALTGADLSVTVPTCPDWTLEELARHVGGAHRWVELIVRTRAAEAVPTEQVTGTEPDADGPAALDAWLADGAEKAVTALREAGPDTDVWSWAWERGTAFWARRMTHETLIHRADAAMAAGVRYEADPWVAADAIDEWLQLVGFVAAGEDPRFASLRSGRRRTIRLTATDAPEGLDADWLFEFGDGGFRWRRGHGNWRGTAVAARAEEALDAEKAPEAEVTLRGPLTEVLRAFYRRLPVDSELVEVVGDAELLDQWLERASFG</sequence>
<evidence type="ECO:0000313" key="4">
    <source>
        <dbReference type="Proteomes" id="UP001501371"/>
    </source>
</evidence>
<organism evidence="3 4">
    <name type="scientific">Streptomyces hebeiensis</name>
    <dbReference type="NCBI Taxonomy" id="229486"/>
    <lineage>
        <taxon>Bacteria</taxon>
        <taxon>Bacillati</taxon>
        <taxon>Actinomycetota</taxon>
        <taxon>Actinomycetes</taxon>
        <taxon>Kitasatosporales</taxon>
        <taxon>Streptomycetaceae</taxon>
        <taxon>Streptomyces</taxon>
    </lineage>
</organism>
<evidence type="ECO:0000259" key="1">
    <source>
        <dbReference type="Pfam" id="PF07398"/>
    </source>
</evidence>
<dbReference type="RefSeq" id="WP_344275549.1">
    <property type="nucleotide sequence ID" value="NZ_BAAAKV010000023.1"/>
</dbReference>
<protein>
    <submittedName>
        <fullName evidence="3">Maleylpyruvate isomerase family mycothiol-dependent enzyme</fullName>
    </submittedName>
</protein>
<dbReference type="Proteomes" id="UP001501371">
    <property type="component" value="Unassembled WGS sequence"/>
</dbReference>
<proteinExistence type="predicted"/>
<evidence type="ECO:0000259" key="2">
    <source>
        <dbReference type="Pfam" id="PF11716"/>
    </source>
</evidence>
<dbReference type="InterPro" id="IPR017517">
    <property type="entry name" value="Maleyloyr_isom"/>
</dbReference>
<dbReference type="PANTHER" id="PTHR40758">
    <property type="entry name" value="CONSERVED PROTEIN"/>
    <property type="match status" value="1"/>
</dbReference>
<dbReference type="NCBIfam" id="TIGR03083">
    <property type="entry name" value="maleylpyruvate isomerase family mycothiol-dependent enzyme"/>
    <property type="match status" value="1"/>
</dbReference>
<dbReference type="InterPro" id="IPR010872">
    <property type="entry name" value="MDMPI_C-term_domain"/>
</dbReference>
<dbReference type="InterPro" id="IPR034660">
    <property type="entry name" value="DinB/YfiT-like"/>
</dbReference>
<dbReference type="SUPFAM" id="SSF109854">
    <property type="entry name" value="DinB/YfiT-like putative metalloenzymes"/>
    <property type="match status" value="1"/>
</dbReference>
<feature type="domain" description="MDMPI C-terminal" evidence="1">
    <location>
        <begin position="150"/>
        <end position="274"/>
    </location>
</feature>
<keyword evidence="4" id="KW-1185">Reference proteome</keyword>
<keyword evidence="3" id="KW-0413">Isomerase</keyword>
<name>A0ABP4FDS6_9ACTN</name>
<accession>A0ABP4FDS6</accession>
<dbReference type="InterPro" id="IPR024344">
    <property type="entry name" value="MDMPI_metal-binding"/>
</dbReference>
<reference evidence="4" key="1">
    <citation type="journal article" date="2019" name="Int. J. Syst. Evol. Microbiol.">
        <title>The Global Catalogue of Microorganisms (GCM) 10K type strain sequencing project: providing services to taxonomists for standard genome sequencing and annotation.</title>
        <authorList>
            <consortium name="The Broad Institute Genomics Platform"/>
            <consortium name="The Broad Institute Genome Sequencing Center for Infectious Disease"/>
            <person name="Wu L."/>
            <person name="Ma J."/>
        </authorList>
    </citation>
    <scope>NUCLEOTIDE SEQUENCE [LARGE SCALE GENOMIC DNA]</scope>
    <source>
        <strain evidence="4">JCM 12696</strain>
    </source>
</reference>
<feature type="domain" description="Mycothiol-dependent maleylpyruvate isomerase metal-binding" evidence="2">
    <location>
        <begin position="11"/>
        <end position="137"/>
    </location>
</feature>
<evidence type="ECO:0000313" key="3">
    <source>
        <dbReference type="EMBL" id="GAA1169770.1"/>
    </source>
</evidence>
<dbReference type="GO" id="GO:0016853">
    <property type="term" value="F:isomerase activity"/>
    <property type="evidence" value="ECO:0007669"/>
    <property type="project" value="UniProtKB-KW"/>
</dbReference>
<dbReference type="EMBL" id="BAAAKV010000023">
    <property type="protein sequence ID" value="GAA1169770.1"/>
    <property type="molecule type" value="Genomic_DNA"/>
</dbReference>
<dbReference type="PANTHER" id="PTHR40758:SF1">
    <property type="entry name" value="CONSERVED PROTEIN"/>
    <property type="match status" value="1"/>
</dbReference>
<comment type="caution">
    <text evidence="3">The sequence shown here is derived from an EMBL/GenBank/DDBJ whole genome shotgun (WGS) entry which is preliminary data.</text>
</comment>
<gene>
    <name evidence="3" type="ORF">GCM10009654_28810</name>
</gene>
<dbReference type="Pfam" id="PF07398">
    <property type="entry name" value="MDMPI_C"/>
    <property type="match status" value="1"/>
</dbReference>